<comment type="subunit">
    <text evidence="11">Homodimer.</text>
</comment>
<dbReference type="GO" id="GO:0035999">
    <property type="term" value="P:tetrahydrofolate interconversion"/>
    <property type="evidence" value="ECO:0007669"/>
    <property type="project" value="UniProtKB-UniRule"/>
</dbReference>
<feature type="binding site" evidence="11">
    <location>
        <begin position="165"/>
        <end position="167"/>
    </location>
    <ligand>
        <name>NADP(+)</name>
        <dbReference type="ChEBI" id="CHEBI:58349"/>
    </ligand>
</feature>
<dbReference type="Pfam" id="PF02882">
    <property type="entry name" value="THF_DHG_CYH_C"/>
    <property type="match status" value="1"/>
</dbReference>
<comment type="caution">
    <text evidence="11">Lacks conserved residue(s) required for the propagation of feature annotation.</text>
</comment>
<feature type="binding site" evidence="11">
    <location>
        <position position="231"/>
    </location>
    <ligand>
        <name>NADP(+)</name>
        <dbReference type="ChEBI" id="CHEBI:58349"/>
    </ligand>
</feature>
<evidence type="ECO:0000259" key="12">
    <source>
        <dbReference type="Pfam" id="PF00763"/>
    </source>
</evidence>
<dbReference type="GO" id="GO:0004477">
    <property type="term" value="F:methenyltetrahydrofolate cyclohydrolase activity"/>
    <property type="evidence" value="ECO:0007669"/>
    <property type="project" value="UniProtKB-UniRule"/>
</dbReference>
<dbReference type="SUPFAM" id="SSF51735">
    <property type="entry name" value="NAD(P)-binding Rossmann-fold domains"/>
    <property type="match status" value="1"/>
</dbReference>
<keyword evidence="7 11" id="KW-0560">Oxidoreductase</keyword>
<dbReference type="EC" id="1.5.1.5" evidence="11"/>
<proteinExistence type="inferred from homology"/>
<dbReference type="HAMAP" id="MF_01576">
    <property type="entry name" value="THF_DHG_CYH"/>
    <property type="match status" value="1"/>
</dbReference>
<comment type="catalytic activity">
    <reaction evidence="11">
        <text>(6R)-5,10-methenyltetrahydrofolate + H2O = (6R)-10-formyltetrahydrofolate + H(+)</text>
        <dbReference type="Rhea" id="RHEA:23700"/>
        <dbReference type="ChEBI" id="CHEBI:15377"/>
        <dbReference type="ChEBI" id="CHEBI:15378"/>
        <dbReference type="ChEBI" id="CHEBI:57455"/>
        <dbReference type="ChEBI" id="CHEBI:195366"/>
        <dbReference type="EC" id="3.5.4.9"/>
    </reaction>
</comment>
<protein>
    <recommendedName>
        <fullName evidence="11">Bifunctional protein FolD</fullName>
    </recommendedName>
    <domain>
        <recommendedName>
            <fullName evidence="11">Methylenetetrahydrofolate dehydrogenase</fullName>
            <ecNumber evidence="11">1.5.1.5</ecNumber>
        </recommendedName>
    </domain>
    <domain>
        <recommendedName>
            <fullName evidence="11">Methenyltetrahydrofolate cyclohydrolase</fullName>
            <ecNumber evidence="11">3.5.4.9</ecNumber>
        </recommendedName>
    </domain>
</protein>
<dbReference type="AlphaFoldDB" id="A0AAE3JH94"/>
<dbReference type="GO" id="GO:0000105">
    <property type="term" value="P:L-histidine biosynthetic process"/>
    <property type="evidence" value="ECO:0007669"/>
    <property type="project" value="UniProtKB-KW"/>
</dbReference>
<name>A0AAE3JH94_9FIRM</name>
<keyword evidence="4 11" id="KW-0658">Purine biosynthesis</keyword>
<evidence type="ECO:0000256" key="3">
    <source>
        <dbReference type="ARBA" id="ARBA00022605"/>
    </source>
</evidence>
<evidence type="ECO:0000256" key="6">
    <source>
        <dbReference type="ARBA" id="ARBA00022857"/>
    </source>
</evidence>
<dbReference type="InterPro" id="IPR020630">
    <property type="entry name" value="THF_DH/CycHdrlase_cat_dom"/>
</dbReference>
<dbReference type="Proteomes" id="UP001198182">
    <property type="component" value="Unassembled WGS sequence"/>
</dbReference>
<dbReference type="RefSeq" id="WP_308454146.1">
    <property type="nucleotide sequence ID" value="NZ_JAJEQR010000034.1"/>
</dbReference>
<comment type="function">
    <text evidence="11">Catalyzes the oxidation of 5,10-methylenetetrahydrofolate to 5,10-methenyltetrahydrofolate and then the hydrolysis of 5,10-methenyltetrahydrofolate to 10-formyltetrahydrofolate.</text>
</comment>
<dbReference type="PANTHER" id="PTHR48099:SF5">
    <property type="entry name" value="C-1-TETRAHYDROFOLATE SYNTHASE, CYTOPLASMIC"/>
    <property type="match status" value="1"/>
</dbReference>
<dbReference type="CDD" id="cd01080">
    <property type="entry name" value="NAD_bind_m-THF_DH_Cyclohyd"/>
    <property type="match status" value="1"/>
</dbReference>
<dbReference type="EMBL" id="JAJEQR010000034">
    <property type="protein sequence ID" value="MCC2231626.1"/>
    <property type="molecule type" value="Genomic_DNA"/>
</dbReference>
<comment type="pathway">
    <text evidence="1 11">One-carbon metabolism; tetrahydrofolate interconversion.</text>
</comment>
<dbReference type="Gene3D" id="3.40.50.720">
    <property type="entry name" value="NAD(P)-binding Rossmann-like Domain"/>
    <property type="match status" value="1"/>
</dbReference>
<keyword evidence="2 11" id="KW-0554">One-carbon metabolism</keyword>
<comment type="similarity">
    <text evidence="11">Belongs to the tetrahydrofolate dehydrogenase/cyclohydrolase family.</text>
</comment>
<dbReference type="GO" id="GO:0005829">
    <property type="term" value="C:cytosol"/>
    <property type="evidence" value="ECO:0007669"/>
    <property type="project" value="TreeGrafter"/>
</dbReference>
<keyword evidence="9 11" id="KW-0486">Methionine biosynthesis</keyword>
<evidence type="ECO:0000256" key="8">
    <source>
        <dbReference type="ARBA" id="ARBA00023102"/>
    </source>
</evidence>
<keyword evidence="8 11" id="KW-0368">Histidine biosynthesis</keyword>
<dbReference type="InterPro" id="IPR000672">
    <property type="entry name" value="THF_DH/CycHdrlase"/>
</dbReference>
<dbReference type="FunFam" id="3.40.50.720:FF:000094">
    <property type="entry name" value="Bifunctional protein FolD"/>
    <property type="match status" value="1"/>
</dbReference>
<sequence>MAQTLLGKEVTAALNERIKADVEKLKVAGVNPTLGIIRVGERGDDISYERGAMKRCDTLGVAVKQYLLPADVTQEQLIATIEEVNKDDSIHGVLMFRPLPKHLDEEAACQALDPEKDVDGITDGSMVGVFTGQKKGFPPCTPQACMEILDHYGIDCTGKKAVVIGRSLVVGKPAAMMLIKKNATVTVCHTKTVDMPAVCREADILIVAAGRAGVVDKPYFAPGQVVIDVGINVNAEGKLCGDVKFEDAEPIVGAITPVPGGVGSVTTSVLVGHVVEAAMRRQGL</sequence>
<dbReference type="GO" id="GO:0006164">
    <property type="term" value="P:purine nucleotide biosynthetic process"/>
    <property type="evidence" value="ECO:0007669"/>
    <property type="project" value="UniProtKB-KW"/>
</dbReference>
<gene>
    <name evidence="11" type="primary">folD</name>
    <name evidence="14" type="ORF">LKD81_11570</name>
</gene>
<keyword evidence="15" id="KW-1185">Reference proteome</keyword>
<keyword evidence="6 11" id="KW-0521">NADP</keyword>
<dbReference type="GO" id="GO:0009086">
    <property type="term" value="P:methionine biosynthetic process"/>
    <property type="evidence" value="ECO:0007669"/>
    <property type="project" value="UniProtKB-KW"/>
</dbReference>
<dbReference type="InterPro" id="IPR036291">
    <property type="entry name" value="NAD(P)-bd_dom_sf"/>
</dbReference>
<keyword evidence="10 11" id="KW-0511">Multifunctional enzyme</keyword>
<evidence type="ECO:0000256" key="4">
    <source>
        <dbReference type="ARBA" id="ARBA00022755"/>
    </source>
</evidence>
<dbReference type="Pfam" id="PF00763">
    <property type="entry name" value="THF_DHG_CYH"/>
    <property type="match status" value="1"/>
</dbReference>
<keyword evidence="5 11" id="KW-0378">Hydrolase</keyword>
<evidence type="ECO:0000256" key="1">
    <source>
        <dbReference type="ARBA" id="ARBA00004777"/>
    </source>
</evidence>
<dbReference type="PRINTS" id="PR00085">
    <property type="entry name" value="THFDHDRGNASE"/>
</dbReference>
<evidence type="ECO:0000313" key="15">
    <source>
        <dbReference type="Proteomes" id="UP001198182"/>
    </source>
</evidence>
<feature type="domain" description="Tetrahydrofolate dehydrogenase/cyclohydrolase catalytic" evidence="12">
    <location>
        <begin position="6"/>
        <end position="119"/>
    </location>
</feature>
<comment type="catalytic activity">
    <reaction evidence="11">
        <text>(6R)-5,10-methylene-5,6,7,8-tetrahydrofolate + NADP(+) = (6R)-5,10-methenyltetrahydrofolate + NADPH</text>
        <dbReference type="Rhea" id="RHEA:22812"/>
        <dbReference type="ChEBI" id="CHEBI:15636"/>
        <dbReference type="ChEBI" id="CHEBI:57455"/>
        <dbReference type="ChEBI" id="CHEBI:57783"/>
        <dbReference type="ChEBI" id="CHEBI:58349"/>
        <dbReference type="EC" id="1.5.1.5"/>
    </reaction>
</comment>
<evidence type="ECO:0000256" key="10">
    <source>
        <dbReference type="ARBA" id="ARBA00023268"/>
    </source>
</evidence>
<feature type="domain" description="Tetrahydrofolate dehydrogenase/cyclohydrolase NAD(P)-binding" evidence="13">
    <location>
        <begin position="139"/>
        <end position="281"/>
    </location>
</feature>
<evidence type="ECO:0000256" key="7">
    <source>
        <dbReference type="ARBA" id="ARBA00023002"/>
    </source>
</evidence>
<dbReference type="SUPFAM" id="SSF53223">
    <property type="entry name" value="Aminoacid dehydrogenase-like, N-terminal domain"/>
    <property type="match status" value="1"/>
</dbReference>
<evidence type="ECO:0000256" key="9">
    <source>
        <dbReference type="ARBA" id="ARBA00023167"/>
    </source>
</evidence>
<comment type="caution">
    <text evidence="14">The sequence shown here is derived from an EMBL/GenBank/DDBJ whole genome shotgun (WGS) entry which is preliminary data.</text>
</comment>
<dbReference type="Gene3D" id="3.40.50.10860">
    <property type="entry name" value="Leucine Dehydrogenase, chain A, domain 1"/>
    <property type="match status" value="1"/>
</dbReference>
<dbReference type="PANTHER" id="PTHR48099">
    <property type="entry name" value="C-1-TETRAHYDROFOLATE SYNTHASE, CYTOPLASMIC-RELATED"/>
    <property type="match status" value="1"/>
</dbReference>
<evidence type="ECO:0000259" key="13">
    <source>
        <dbReference type="Pfam" id="PF02882"/>
    </source>
</evidence>
<accession>A0AAE3JH94</accession>
<evidence type="ECO:0000256" key="11">
    <source>
        <dbReference type="HAMAP-Rule" id="MF_01576"/>
    </source>
</evidence>
<evidence type="ECO:0000313" key="14">
    <source>
        <dbReference type="EMBL" id="MCC2231626.1"/>
    </source>
</evidence>
<dbReference type="EC" id="3.5.4.9" evidence="11"/>
<reference evidence="14" key="1">
    <citation type="submission" date="2021-10" db="EMBL/GenBank/DDBJ databases">
        <title>Anaerobic single-cell dispensing facilitates the cultivation of human gut bacteria.</title>
        <authorList>
            <person name="Afrizal A."/>
        </authorList>
    </citation>
    <scope>NUCLEOTIDE SEQUENCE</scope>
    <source>
        <strain evidence="14">CLA-AA-H215</strain>
    </source>
</reference>
<dbReference type="InterPro" id="IPR020631">
    <property type="entry name" value="THF_DH/CycHdrlase_NAD-bd_dom"/>
</dbReference>
<keyword evidence="3 11" id="KW-0028">Amino-acid biosynthesis</keyword>
<dbReference type="InterPro" id="IPR046346">
    <property type="entry name" value="Aminoacid_DH-like_N_sf"/>
</dbReference>
<dbReference type="GO" id="GO:0004488">
    <property type="term" value="F:methylenetetrahydrofolate dehydrogenase (NADP+) activity"/>
    <property type="evidence" value="ECO:0007669"/>
    <property type="project" value="UniProtKB-UniRule"/>
</dbReference>
<evidence type="ECO:0000256" key="2">
    <source>
        <dbReference type="ARBA" id="ARBA00022563"/>
    </source>
</evidence>
<evidence type="ECO:0000256" key="5">
    <source>
        <dbReference type="ARBA" id="ARBA00022801"/>
    </source>
</evidence>
<organism evidence="14 15">
    <name type="scientific">Hominifimenecus microfluidus</name>
    <dbReference type="NCBI Taxonomy" id="2885348"/>
    <lineage>
        <taxon>Bacteria</taxon>
        <taxon>Bacillati</taxon>
        <taxon>Bacillota</taxon>
        <taxon>Clostridia</taxon>
        <taxon>Lachnospirales</taxon>
        <taxon>Lachnospiraceae</taxon>
        <taxon>Hominifimenecus</taxon>
    </lineage>
</organism>